<dbReference type="EMBL" id="FRBL01000004">
    <property type="protein sequence ID" value="SHL68795.1"/>
    <property type="molecule type" value="Genomic_DNA"/>
</dbReference>
<reference evidence="2 3" key="1">
    <citation type="submission" date="2016-11" db="EMBL/GenBank/DDBJ databases">
        <authorList>
            <person name="Jaros S."/>
            <person name="Januszkiewicz K."/>
            <person name="Wedrychowicz H."/>
        </authorList>
    </citation>
    <scope>NUCLEOTIDE SEQUENCE [LARGE SCALE GENOMIC DNA]</scope>
    <source>
        <strain evidence="2 3">DSM 27406</strain>
    </source>
</reference>
<organism evidence="2 3">
    <name type="scientific">Chitinophaga jiangningensis</name>
    <dbReference type="NCBI Taxonomy" id="1419482"/>
    <lineage>
        <taxon>Bacteria</taxon>
        <taxon>Pseudomonadati</taxon>
        <taxon>Bacteroidota</taxon>
        <taxon>Chitinophagia</taxon>
        <taxon>Chitinophagales</taxon>
        <taxon>Chitinophagaceae</taxon>
        <taxon>Chitinophaga</taxon>
    </lineage>
</organism>
<dbReference type="STRING" id="1419482.SAMN05444266_104406"/>
<dbReference type="AlphaFoldDB" id="A0A1M7CNL2"/>
<evidence type="ECO:0000313" key="3">
    <source>
        <dbReference type="Proteomes" id="UP000184420"/>
    </source>
</evidence>
<proteinExistence type="predicted"/>
<evidence type="ECO:0000256" key="1">
    <source>
        <dbReference type="SAM" id="Phobius"/>
    </source>
</evidence>
<keyword evidence="1" id="KW-1133">Transmembrane helix</keyword>
<evidence type="ECO:0008006" key="4">
    <source>
        <dbReference type="Google" id="ProtNLM"/>
    </source>
</evidence>
<accession>A0A1M7CNL2</accession>
<dbReference type="Proteomes" id="UP000184420">
    <property type="component" value="Unassembled WGS sequence"/>
</dbReference>
<keyword evidence="3" id="KW-1185">Reference proteome</keyword>
<feature type="transmembrane region" description="Helical" evidence="1">
    <location>
        <begin position="188"/>
        <end position="207"/>
    </location>
</feature>
<name>A0A1M7CNL2_9BACT</name>
<evidence type="ECO:0000313" key="2">
    <source>
        <dbReference type="EMBL" id="SHL68795.1"/>
    </source>
</evidence>
<feature type="transmembrane region" description="Helical" evidence="1">
    <location>
        <begin position="31"/>
        <end position="49"/>
    </location>
</feature>
<keyword evidence="1" id="KW-0472">Membrane</keyword>
<keyword evidence="1" id="KW-0812">Transmembrane</keyword>
<sequence>MLLTVNTTIELICFLVACICLHRDNSAAWRLMIPYLALVCLTEMTGIYLSKHLHVSNTWLYNAYQYIELTVIWSFLYFNLKPYVKTNNWYYIILAALWVIFVTETYIRGWFVFANISASVMSVVFIITSLYYFLLVIRDEAYLQLSVHAPFWWVSGTLLYYFGSTASNVFFDFLVSGAIMSLPFPVRYIVFNILNVLLYCCWSYSFICRYRQRNSFSSLV</sequence>
<feature type="transmembrane region" description="Helical" evidence="1">
    <location>
        <begin position="113"/>
        <end position="137"/>
    </location>
</feature>
<feature type="transmembrane region" description="Helical" evidence="1">
    <location>
        <begin position="61"/>
        <end position="80"/>
    </location>
</feature>
<protein>
    <recommendedName>
        <fullName evidence="4">YhhN-like protein</fullName>
    </recommendedName>
</protein>
<feature type="transmembrane region" description="Helical" evidence="1">
    <location>
        <begin position="89"/>
        <end position="107"/>
    </location>
</feature>
<dbReference type="RefSeq" id="WP_073081126.1">
    <property type="nucleotide sequence ID" value="NZ_FRBL01000004.1"/>
</dbReference>
<dbReference type="OrthoDB" id="649648at2"/>
<gene>
    <name evidence="2" type="ORF">SAMN05444266_104406</name>
</gene>
<feature type="transmembrane region" description="Helical" evidence="1">
    <location>
        <begin position="158"/>
        <end position="182"/>
    </location>
</feature>